<reference evidence="1 2" key="1">
    <citation type="submission" date="2019-03" db="EMBL/GenBank/DDBJ databases">
        <title>First draft genome of Liparis tanakae, snailfish: a comprehensive survey of snailfish specific genes.</title>
        <authorList>
            <person name="Kim W."/>
            <person name="Song I."/>
            <person name="Jeong J.-H."/>
            <person name="Kim D."/>
            <person name="Kim S."/>
            <person name="Ryu S."/>
            <person name="Song J.Y."/>
            <person name="Lee S.K."/>
        </authorList>
    </citation>
    <scope>NUCLEOTIDE SEQUENCE [LARGE SCALE GENOMIC DNA]</scope>
    <source>
        <tissue evidence="1">Muscle</tissue>
    </source>
</reference>
<comment type="caution">
    <text evidence="1">The sequence shown here is derived from an EMBL/GenBank/DDBJ whole genome shotgun (WGS) entry which is preliminary data.</text>
</comment>
<evidence type="ECO:0000313" key="2">
    <source>
        <dbReference type="Proteomes" id="UP000314294"/>
    </source>
</evidence>
<protein>
    <submittedName>
        <fullName evidence="1">Uncharacterized protein</fullName>
    </submittedName>
</protein>
<dbReference type="AlphaFoldDB" id="A0A4Z2JC38"/>
<proteinExistence type="predicted"/>
<sequence>MVWFAAAGCAAAVKASLRGSWSPSHAHAAPVLEKLLDHGGVGQRGDVAQVLLVTGDFAEHPSHDLTCEWRRVIGCFSGDVWGPLKLSLPDKNTLMDPPPNQVVFTNLRAVVRHSISERYEAVEALSFHRMRSAHNRGLYDGLVLHQSRLHLRRTQ</sequence>
<gene>
    <name evidence="1" type="ORF">EYF80_002113</name>
</gene>
<keyword evidence="2" id="KW-1185">Reference proteome</keyword>
<evidence type="ECO:0000313" key="1">
    <source>
        <dbReference type="EMBL" id="TNN87766.1"/>
    </source>
</evidence>
<dbReference type="OrthoDB" id="1706066at2759"/>
<dbReference type="Proteomes" id="UP000314294">
    <property type="component" value="Unassembled WGS sequence"/>
</dbReference>
<organism evidence="1 2">
    <name type="scientific">Liparis tanakae</name>
    <name type="common">Tanaka's snailfish</name>
    <dbReference type="NCBI Taxonomy" id="230148"/>
    <lineage>
        <taxon>Eukaryota</taxon>
        <taxon>Metazoa</taxon>
        <taxon>Chordata</taxon>
        <taxon>Craniata</taxon>
        <taxon>Vertebrata</taxon>
        <taxon>Euteleostomi</taxon>
        <taxon>Actinopterygii</taxon>
        <taxon>Neopterygii</taxon>
        <taxon>Teleostei</taxon>
        <taxon>Neoteleostei</taxon>
        <taxon>Acanthomorphata</taxon>
        <taxon>Eupercaria</taxon>
        <taxon>Perciformes</taxon>
        <taxon>Cottioidei</taxon>
        <taxon>Cottales</taxon>
        <taxon>Liparidae</taxon>
        <taxon>Liparis</taxon>
    </lineage>
</organism>
<accession>A0A4Z2JC38</accession>
<dbReference type="EMBL" id="SRLO01000009">
    <property type="protein sequence ID" value="TNN87766.1"/>
    <property type="molecule type" value="Genomic_DNA"/>
</dbReference>
<name>A0A4Z2JC38_9TELE</name>